<dbReference type="OrthoDB" id="194358at2759"/>
<evidence type="ECO:0000256" key="12">
    <source>
        <dbReference type="PROSITE-ProRule" id="PRU00175"/>
    </source>
</evidence>
<feature type="repeat" description="ANK" evidence="11">
    <location>
        <begin position="194"/>
        <end position="226"/>
    </location>
</feature>
<reference evidence="16" key="1">
    <citation type="submission" date="2013-09" db="EMBL/GenBank/DDBJ databases">
        <title>Corchorus olitorius genome sequencing.</title>
        <authorList>
            <person name="Alam M."/>
            <person name="Haque M.S."/>
            <person name="Islam M.S."/>
            <person name="Emdad E.M."/>
            <person name="Islam M.M."/>
            <person name="Ahmed B."/>
            <person name="Halim A."/>
            <person name="Hossen Q.M.M."/>
            <person name="Hossain M.Z."/>
            <person name="Ahmed R."/>
            <person name="Khan M.M."/>
            <person name="Islam R."/>
            <person name="Rashid M.M."/>
            <person name="Khan S.A."/>
            <person name="Rahman M.S."/>
            <person name="Alam M."/>
            <person name="Yahiya A.S."/>
            <person name="Khan M.S."/>
            <person name="Azam M.S."/>
            <person name="Haque T."/>
            <person name="Lashkar M.Z.H."/>
            <person name="Akhand A.I."/>
            <person name="Morshed G."/>
            <person name="Roy S."/>
            <person name="Uddin K.S."/>
            <person name="Rabeya T."/>
            <person name="Hossain A.S."/>
            <person name="Chowdhury A."/>
            <person name="Snigdha A.R."/>
            <person name="Mortoza M.S."/>
            <person name="Matin S.A."/>
            <person name="Hoque S.M.E."/>
            <person name="Islam M.K."/>
            <person name="Roy D.K."/>
            <person name="Haider R."/>
            <person name="Moosa M.M."/>
            <person name="Elias S.M."/>
            <person name="Hasan A.M."/>
            <person name="Jahan S."/>
            <person name="Shafiuddin M."/>
            <person name="Mahmood N."/>
            <person name="Shommy N.S."/>
        </authorList>
    </citation>
    <scope>NUCLEOTIDE SEQUENCE [LARGE SCALE GENOMIC DNA]</scope>
    <source>
        <strain evidence="16">cv. O-4</strain>
    </source>
</reference>
<name>A0A1R3JQZ6_9ROSI</name>
<dbReference type="Pfam" id="PF24921">
    <property type="entry name" value="RING_XB3-XBAT31"/>
    <property type="match status" value="1"/>
</dbReference>
<keyword evidence="5" id="KW-0479">Metal-binding</keyword>
<feature type="repeat" description="ANK" evidence="11">
    <location>
        <begin position="78"/>
        <end position="110"/>
    </location>
</feature>
<dbReference type="InterPro" id="IPR050776">
    <property type="entry name" value="Ank_Repeat/CDKN_Inhibitor"/>
</dbReference>
<keyword evidence="16" id="KW-1185">Reference proteome</keyword>
<feature type="compositionally biased region" description="Polar residues" evidence="13">
    <location>
        <begin position="429"/>
        <end position="445"/>
    </location>
</feature>
<dbReference type="InterPro" id="IPR036770">
    <property type="entry name" value="Ankyrin_rpt-contain_sf"/>
</dbReference>
<dbReference type="Gene3D" id="3.30.40.10">
    <property type="entry name" value="Zinc/RING finger domain, C3HC4 (zinc finger)"/>
    <property type="match status" value="1"/>
</dbReference>
<dbReference type="Gene3D" id="1.25.40.20">
    <property type="entry name" value="Ankyrin repeat-containing domain"/>
    <property type="match status" value="2"/>
</dbReference>
<dbReference type="GO" id="GO:0061630">
    <property type="term" value="F:ubiquitin protein ligase activity"/>
    <property type="evidence" value="ECO:0007669"/>
    <property type="project" value="UniProtKB-EC"/>
</dbReference>
<dbReference type="AlphaFoldDB" id="A0A1R3JQZ6"/>
<keyword evidence="7 12" id="KW-0863">Zinc-finger</keyword>
<evidence type="ECO:0000256" key="4">
    <source>
        <dbReference type="ARBA" id="ARBA00022679"/>
    </source>
</evidence>
<evidence type="ECO:0000256" key="13">
    <source>
        <dbReference type="SAM" id="MobiDB-lite"/>
    </source>
</evidence>
<evidence type="ECO:0000313" key="16">
    <source>
        <dbReference type="Proteomes" id="UP000187203"/>
    </source>
</evidence>
<dbReference type="STRING" id="93759.A0A1R3JQZ6"/>
<organism evidence="15 16">
    <name type="scientific">Corchorus olitorius</name>
    <dbReference type="NCBI Taxonomy" id="93759"/>
    <lineage>
        <taxon>Eukaryota</taxon>
        <taxon>Viridiplantae</taxon>
        <taxon>Streptophyta</taxon>
        <taxon>Embryophyta</taxon>
        <taxon>Tracheophyta</taxon>
        <taxon>Spermatophyta</taxon>
        <taxon>Magnoliopsida</taxon>
        <taxon>eudicotyledons</taxon>
        <taxon>Gunneridae</taxon>
        <taxon>Pentapetalae</taxon>
        <taxon>rosids</taxon>
        <taxon>malvids</taxon>
        <taxon>Malvales</taxon>
        <taxon>Malvaceae</taxon>
        <taxon>Grewioideae</taxon>
        <taxon>Apeibeae</taxon>
        <taxon>Corchorus</taxon>
    </lineage>
</organism>
<comment type="caution">
    <text evidence="15">The sequence shown here is derived from an EMBL/GenBank/DDBJ whole genome shotgun (WGS) entry which is preliminary data.</text>
</comment>
<feature type="repeat" description="ANK" evidence="11">
    <location>
        <begin position="45"/>
        <end position="77"/>
    </location>
</feature>
<dbReference type="PROSITE" id="PS50088">
    <property type="entry name" value="ANK_REPEAT"/>
    <property type="match status" value="5"/>
</dbReference>
<evidence type="ECO:0000256" key="1">
    <source>
        <dbReference type="ARBA" id="ARBA00000900"/>
    </source>
</evidence>
<evidence type="ECO:0000256" key="11">
    <source>
        <dbReference type="PROSITE-ProRule" id="PRU00023"/>
    </source>
</evidence>
<evidence type="ECO:0000256" key="5">
    <source>
        <dbReference type="ARBA" id="ARBA00022723"/>
    </source>
</evidence>
<dbReference type="Pfam" id="PF12796">
    <property type="entry name" value="Ank_2"/>
    <property type="match status" value="3"/>
</dbReference>
<evidence type="ECO:0000313" key="15">
    <source>
        <dbReference type="EMBL" id="OMO97161.1"/>
    </source>
</evidence>
<dbReference type="PANTHER" id="PTHR24201:SF16">
    <property type="entry name" value="ANKYRIN-1-LIKE-RELATED"/>
    <property type="match status" value="1"/>
</dbReference>
<evidence type="ECO:0000256" key="3">
    <source>
        <dbReference type="ARBA" id="ARBA00012483"/>
    </source>
</evidence>
<evidence type="ECO:0000256" key="7">
    <source>
        <dbReference type="ARBA" id="ARBA00022771"/>
    </source>
</evidence>
<accession>A0A1R3JQZ6</accession>
<feature type="region of interest" description="Disordered" evidence="13">
    <location>
        <begin position="412"/>
        <end position="469"/>
    </location>
</feature>
<proteinExistence type="predicted"/>
<dbReference type="InterPro" id="IPR001841">
    <property type="entry name" value="Znf_RING"/>
</dbReference>
<dbReference type="SMART" id="SM00248">
    <property type="entry name" value="ANK"/>
    <property type="match status" value="7"/>
</dbReference>
<feature type="repeat" description="ANK" evidence="11">
    <location>
        <begin position="157"/>
        <end position="189"/>
    </location>
</feature>
<dbReference type="PROSITE" id="PS50089">
    <property type="entry name" value="ZF_RING_2"/>
    <property type="match status" value="1"/>
</dbReference>
<dbReference type="SUPFAM" id="SSF57850">
    <property type="entry name" value="RING/U-box"/>
    <property type="match status" value="1"/>
</dbReference>
<keyword evidence="8" id="KW-0833">Ubl conjugation pathway</keyword>
<evidence type="ECO:0000256" key="9">
    <source>
        <dbReference type="ARBA" id="ARBA00022833"/>
    </source>
</evidence>
<feature type="repeat" description="ANK" evidence="11">
    <location>
        <begin position="112"/>
        <end position="144"/>
    </location>
</feature>
<dbReference type="GO" id="GO:0008270">
    <property type="term" value="F:zinc ion binding"/>
    <property type="evidence" value="ECO:0007669"/>
    <property type="project" value="UniProtKB-KW"/>
</dbReference>
<dbReference type="PROSITE" id="PS50297">
    <property type="entry name" value="ANK_REP_REGION"/>
    <property type="match status" value="4"/>
</dbReference>
<keyword evidence="9" id="KW-0862">Zinc</keyword>
<dbReference type="Proteomes" id="UP000187203">
    <property type="component" value="Unassembled WGS sequence"/>
</dbReference>
<dbReference type="PANTHER" id="PTHR24201">
    <property type="entry name" value="ANK_REP_REGION DOMAIN-CONTAINING PROTEIN"/>
    <property type="match status" value="1"/>
</dbReference>
<keyword evidence="6" id="KW-0677">Repeat</keyword>
<keyword evidence="10 11" id="KW-0040">ANK repeat</keyword>
<evidence type="ECO:0000259" key="14">
    <source>
        <dbReference type="PROSITE" id="PS50089"/>
    </source>
</evidence>
<evidence type="ECO:0000256" key="10">
    <source>
        <dbReference type="ARBA" id="ARBA00023043"/>
    </source>
</evidence>
<dbReference type="EC" id="2.3.2.27" evidence="3"/>
<gene>
    <name evidence="15" type="ORF">COLO4_14819</name>
</gene>
<dbReference type="InterPro" id="IPR013083">
    <property type="entry name" value="Znf_RING/FYVE/PHD"/>
</dbReference>
<evidence type="ECO:0000256" key="6">
    <source>
        <dbReference type="ARBA" id="ARBA00022737"/>
    </source>
</evidence>
<evidence type="ECO:0000256" key="2">
    <source>
        <dbReference type="ARBA" id="ARBA00004906"/>
    </source>
</evidence>
<dbReference type="EMBL" id="AWUE01015464">
    <property type="protein sequence ID" value="OMO97161.1"/>
    <property type="molecule type" value="Genomic_DNA"/>
</dbReference>
<dbReference type="InterPro" id="IPR002110">
    <property type="entry name" value="Ankyrin_rpt"/>
</dbReference>
<dbReference type="GO" id="GO:0005634">
    <property type="term" value="C:nucleus"/>
    <property type="evidence" value="ECO:0007669"/>
    <property type="project" value="TreeGrafter"/>
</dbReference>
<sequence length="469" mass="50883">MGQKLSCRENHDTAFINAVQTGDLEMIQAMVEADPNTLKRTTRYGKLSVLHLAAIHGQIEVLSFLLDRCPNSDIFNRHRQTPLMLAAMHGKTDCVKMLIQRGAYVLMFDSLQGRTCLHYAAYYGHFDCLQALLSAARSSPLADSWGFARFVNIRDESGATPLHLAAREGWPNCVHALLDNGALVCASTGGNGYPGSTPLHFAARGGSIECIRKLLAWGADRLQPDSYGRIPYLIALKHKHEACAALLNPASAEPLVWPLPLRFISDLNPEAKELLEKALMEANREREKAILKETALALPSASGSEVEADDDAASEASDVNVCCICFDQLCTIEIRQCGHRMCAQCTLALCCHKKPNPLTASPLVLVCPFCRRGITQLVVAKIDNNEAEAETETETEAEASPLRLSCGQITGIDTGPEFSPSKPIKSRKSNFSEGSSSFKGLSAISTFGKMGGRSSGKVPAECSEGNEKF</sequence>
<feature type="domain" description="RING-type" evidence="14">
    <location>
        <begin position="322"/>
        <end position="371"/>
    </location>
</feature>
<comment type="pathway">
    <text evidence="2">Protein modification; protein ubiquitination.</text>
</comment>
<protein>
    <recommendedName>
        <fullName evidence="3">RING-type E3 ubiquitin transferase</fullName>
        <ecNumber evidence="3">2.3.2.27</ecNumber>
    </recommendedName>
</protein>
<keyword evidence="4" id="KW-0808">Transferase</keyword>
<evidence type="ECO:0000256" key="8">
    <source>
        <dbReference type="ARBA" id="ARBA00022786"/>
    </source>
</evidence>
<comment type="catalytic activity">
    <reaction evidence="1">
        <text>S-ubiquitinyl-[E2 ubiquitin-conjugating enzyme]-L-cysteine + [acceptor protein]-L-lysine = [E2 ubiquitin-conjugating enzyme]-L-cysteine + N(6)-ubiquitinyl-[acceptor protein]-L-lysine.</text>
        <dbReference type="EC" id="2.3.2.27"/>
    </reaction>
</comment>
<dbReference type="SUPFAM" id="SSF48403">
    <property type="entry name" value="Ankyrin repeat"/>
    <property type="match status" value="1"/>
</dbReference>
<dbReference type="InterPro" id="IPR056760">
    <property type="entry name" value="RING_XB3-like"/>
</dbReference>